<gene>
    <name evidence="1" type="ORF">RRG08_012719</name>
</gene>
<sequence length="108" mass="11843">MLLTLPKLPKSEKQVKAQVLSSRSTFKLCCLFNTAISYMNILMWSEGGRLSGTQPCLPRGRVLQAQVSLPYSDQPLSNPGLISASSPGTIARHGQHTNIHWVLELPLS</sequence>
<reference evidence="1" key="1">
    <citation type="journal article" date="2023" name="G3 (Bethesda)">
        <title>A reference genome for the long-term kleptoplast-retaining sea slug Elysia crispata morphotype clarki.</title>
        <authorList>
            <person name="Eastman K.E."/>
            <person name="Pendleton A.L."/>
            <person name="Shaikh M.A."/>
            <person name="Suttiyut T."/>
            <person name="Ogas R."/>
            <person name="Tomko P."/>
            <person name="Gavelis G."/>
            <person name="Widhalm J.R."/>
            <person name="Wisecaver J.H."/>
        </authorList>
    </citation>
    <scope>NUCLEOTIDE SEQUENCE</scope>
    <source>
        <strain evidence="1">ECLA1</strain>
    </source>
</reference>
<evidence type="ECO:0000313" key="1">
    <source>
        <dbReference type="EMBL" id="KAK3798646.1"/>
    </source>
</evidence>
<proteinExistence type="predicted"/>
<evidence type="ECO:0000313" key="2">
    <source>
        <dbReference type="Proteomes" id="UP001283361"/>
    </source>
</evidence>
<keyword evidence="2" id="KW-1185">Reference proteome</keyword>
<dbReference type="AlphaFoldDB" id="A0AAE1E8X9"/>
<comment type="caution">
    <text evidence="1">The sequence shown here is derived from an EMBL/GenBank/DDBJ whole genome shotgun (WGS) entry which is preliminary data.</text>
</comment>
<dbReference type="Proteomes" id="UP001283361">
    <property type="component" value="Unassembled WGS sequence"/>
</dbReference>
<protein>
    <submittedName>
        <fullName evidence="1">Uncharacterized protein</fullName>
    </submittedName>
</protein>
<accession>A0AAE1E8X9</accession>
<name>A0AAE1E8X9_9GAST</name>
<organism evidence="1 2">
    <name type="scientific">Elysia crispata</name>
    <name type="common">lettuce slug</name>
    <dbReference type="NCBI Taxonomy" id="231223"/>
    <lineage>
        <taxon>Eukaryota</taxon>
        <taxon>Metazoa</taxon>
        <taxon>Spiralia</taxon>
        <taxon>Lophotrochozoa</taxon>
        <taxon>Mollusca</taxon>
        <taxon>Gastropoda</taxon>
        <taxon>Heterobranchia</taxon>
        <taxon>Euthyneura</taxon>
        <taxon>Panpulmonata</taxon>
        <taxon>Sacoglossa</taxon>
        <taxon>Placobranchoidea</taxon>
        <taxon>Plakobranchidae</taxon>
        <taxon>Elysia</taxon>
    </lineage>
</organism>
<dbReference type="EMBL" id="JAWDGP010000650">
    <property type="protein sequence ID" value="KAK3798646.1"/>
    <property type="molecule type" value="Genomic_DNA"/>
</dbReference>